<gene>
    <name evidence="2" type="ORF">GLYMA_U007800</name>
</gene>
<dbReference type="PANTHER" id="PTHR33649:SF2">
    <property type="entry name" value="PAR1 PROTEIN"/>
    <property type="match status" value="1"/>
</dbReference>
<evidence type="ECO:0000256" key="1">
    <source>
        <dbReference type="SAM" id="SignalP"/>
    </source>
</evidence>
<dbReference type="InParanoid" id="A0A0R0E2P8"/>
<keyword evidence="1" id="KW-0732">Signal</keyword>
<dbReference type="EnsemblPlants" id="KRG88527">
    <property type="protein sequence ID" value="KRG88527"/>
    <property type="gene ID" value="GLYMA_U007800"/>
</dbReference>
<feature type="chain" id="PRO_5014520687" evidence="1">
    <location>
        <begin position="27"/>
        <end position="100"/>
    </location>
</feature>
<keyword evidence="4" id="KW-1185">Reference proteome</keyword>
<dbReference type="InterPro" id="IPR009489">
    <property type="entry name" value="PAR1"/>
</dbReference>
<evidence type="ECO:0000313" key="4">
    <source>
        <dbReference type="Proteomes" id="UP000008827"/>
    </source>
</evidence>
<name>A0A0R0E2P8_SOYBN</name>
<dbReference type="PaxDb" id="3847-GLYMA16G30941.1"/>
<evidence type="ECO:0000313" key="3">
    <source>
        <dbReference type="EnsemblPlants" id="KRG88527"/>
    </source>
</evidence>
<dbReference type="Pfam" id="PF06521">
    <property type="entry name" value="PAR1"/>
    <property type="match status" value="1"/>
</dbReference>
<dbReference type="AlphaFoldDB" id="A0A0R0E2P8"/>
<proteinExistence type="predicted"/>
<organism evidence="3">
    <name type="scientific">Glycine max</name>
    <name type="common">Soybean</name>
    <name type="synonym">Glycine hispida</name>
    <dbReference type="NCBI Taxonomy" id="3847"/>
    <lineage>
        <taxon>Eukaryota</taxon>
        <taxon>Viridiplantae</taxon>
        <taxon>Streptophyta</taxon>
        <taxon>Embryophyta</taxon>
        <taxon>Tracheophyta</taxon>
        <taxon>Spermatophyta</taxon>
        <taxon>Magnoliopsida</taxon>
        <taxon>eudicotyledons</taxon>
        <taxon>Gunneridae</taxon>
        <taxon>Pentapetalae</taxon>
        <taxon>rosids</taxon>
        <taxon>fabids</taxon>
        <taxon>Fabales</taxon>
        <taxon>Fabaceae</taxon>
        <taxon>Papilionoideae</taxon>
        <taxon>50 kb inversion clade</taxon>
        <taxon>NPAAA clade</taxon>
        <taxon>indigoferoid/millettioid clade</taxon>
        <taxon>Phaseoleae</taxon>
        <taxon>Glycine</taxon>
        <taxon>Glycine subgen. Soja</taxon>
    </lineage>
</organism>
<dbReference type="Proteomes" id="UP000008827">
    <property type="component" value="Unassembled WGS sequence"/>
</dbReference>
<protein>
    <submittedName>
        <fullName evidence="2 3">Uncharacterized protein</fullName>
    </submittedName>
</protein>
<dbReference type="STRING" id="3847.A0A0R0E2P8"/>
<dbReference type="PANTHER" id="PTHR33649">
    <property type="entry name" value="PAR1 PROTEIN"/>
    <property type="match status" value="1"/>
</dbReference>
<evidence type="ECO:0000313" key="2">
    <source>
        <dbReference type="EMBL" id="KRG88527.1"/>
    </source>
</evidence>
<accession>A0A0R0E2P8</accession>
<feature type="signal peptide" evidence="1">
    <location>
        <begin position="1"/>
        <end position="26"/>
    </location>
</feature>
<reference evidence="2" key="1">
    <citation type="journal article" date="2010" name="Nature">
        <title>Genome sequence of the palaeopolyploid soybean.</title>
        <authorList>
            <person name="Schmutz J."/>
            <person name="Cannon S.B."/>
            <person name="Schlueter J."/>
            <person name="Ma J."/>
            <person name="Mitros T."/>
            <person name="Nelson W."/>
            <person name="Hyten D.L."/>
            <person name="Song Q."/>
            <person name="Thelen J.J."/>
            <person name="Cheng J."/>
            <person name="Xu D."/>
            <person name="Hellsten U."/>
            <person name="May G.D."/>
            <person name="Yu Y."/>
            <person name="Sakurai T."/>
            <person name="Umezawa T."/>
            <person name="Bhattacharyya M.K."/>
            <person name="Sandhu D."/>
            <person name="Valliyodan B."/>
            <person name="Lindquist E."/>
            <person name="Peto M."/>
            <person name="Grant D."/>
            <person name="Shu S."/>
            <person name="Goodstein D."/>
            <person name="Barry K."/>
            <person name="Futrell-Griggs M."/>
            <person name="Abernathy B."/>
            <person name="Du J."/>
            <person name="Tian Z."/>
            <person name="Zhu L."/>
            <person name="Gill N."/>
            <person name="Joshi T."/>
            <person name="Libault M."/>
            <person name="Sethuraman A."/>
            <person name="Zhang X.-C."/>
            <person name="Shinozaki K."/>
            <person name="Nguyen H.T."/>
            <person name="Wing R.A."/>
            <person name="Cregan P."/>
            <person name="Specht J."/>
            <person name="Grimwood J."/>
            <person name="Rokhsar D."/>
            <person name="Stacey G."/>
            <person name="Shoemaker R.C."/>
            <person name="Jackson S.A."/>
        </authorList>
    </citation>
    <scope>NUCLEOTIDE SEQUENCE</scope>
    <source>
        <tissue evidence="2">Callus</tissue>
    </source>
</reference>
<dbReference type="Gramene" id="KRG88527">
    <property type="protein sequence ID" value="KRG88527"/>
    <property type="gene ID" value="GLYMA_U007800"/>
</dbReference>
<dbReference type="EMBL" id="KZ847259">
    <property type="protein sequence ID" value="KRG88527.1"/>
    <property type="molecule type" value="Genomic_DNA"/>
</dbReference>
<sequence length="100" mass="11073">MALNISSRFLTIVALAFLVIMQGTLHVKRTGEEAYTCRTSAEKQIKGHTESEKCIKACWLDRKSFGISSILLWKVVSHKTFASLSATKAASTLLLVKVMQ</sequence>
<reference evidence="2" key="3">
    <citation type="submission" date="2018-07" db="EMBL/GenBank/DDBJ databases">
        <title>WGS assembly of Glycine max.</title>
        <authorList>
            <person name="Schmutz J."/>
            <person name="Cannon S."/>
            <person name="Schlueter J."/>
            <person name="Ma J."/>
            <person name="Mitros T."/>
            <person name="Nelson W."/>
            <person name="Hyten D."/>
            <person name="Song Q."/>
            <person name="Thelen J."/>
            <person name="Cheng J."/>
            <person name="Xu D."/>
            <person name="Hellsten U."/>
            <person name="May G."/>
            <person name="Yu Y."/>
            <person name="Sakurai T."/>
            <person name="Umezawa T."/>
            <person name="Bhattacharyya M."/>
            <person name="Sandhu D."/>
            <person name="Valliyodan B."/>
            <person name="Lindquist E."/>
            <person name="Peto M."/>
            <person name="Grant D."/>
            <person name="Shu S."/>
            <person name="Goodstein D."/>
            <person name="Barry K."/>
            <person name="Futrell-Griggs M."/>
            <person name="Abernathy B."/>
            <person name="Du J."/>
            <person name="Tian Z."/>
            <person name="Zhu L."/>
            <person name="Gill N."/>
            <person name="Joshi T."/>
            <person name="Libault M."/>
            <person name="Sethuraman A."/>
            <person name="Zhang X."/>
            <person name="Shinozaki K."/>
            <person name="Nguyen H."/>
            <person name="Wing R."/>
            <person name="Cregan P."/>
            <person name="Specht J."/>
            <person name="Grimwood J."/>
            <person name="Rokhsar D."/>
            <person name="Stacey G."/>
            <person name="Shoemaker R."/>
            <person name="Jackson S."/>
        </authorList>
    </citation>
    <scope>NUCLEOTIDE SEQUENCE</scope>
    <source>
        <tissue evidence="2">Callus</tissue>
    </source>
</reference>
<reference evidence="3" key="2">
    <citation type="submission" date="2018-02" db="UniProtKB">
        <authorList>
            <consortium name="EnsemblPlants"/>
        </authorList>
    </citation>
    <scope>IDENTIFICATION</scope>
    <source>
        <strain evidence="3">Williams 82</strain>
    </source>
</reference>